<name>A0A5C4UR64_9ACTN</name>
<dbReference type="Proteomes" id="UP000312512">
    <property type="component" value="Unassembled WGS sequence"/>
</dbReference>
<reference evidence="1 2" key="1">
    <citation type="submission" date="2019-10" db="EMBL/GenBank/DDBJ databases">
        <title>Nonomuraea sp. nov., isolated from Phyllanthus amarus.</title>
        <authorList>
            <person name="Klykleung N."/>
            <person name="Tanasupawat S."/>
        </authorList>
    </citation>
    <scope>NUCLEOTIDE SEQUENCE [LARGE SCALE GENOMIC DNA]</scope>
    <source>
        <strain evidence="1 2">PA1-10</strain>
    </source>
</reference>
<dbReference type="EMBL" id="VDLX02000051">
    <property type="protein sequence ID" value="KAB8181066.1"/>
    <property type="molecule type" value="Genomic_DNA"/>
</dbReference>
<proteinExistence type="predicted"/>
<dbReference type="RefSeq" id="WP_139638459.1">
    <property type="nucleotide sequence ID" value="NZ_VDLX02000051.1"/>
</dbReference>
<evidence type="ECO:0000313" key="2">
    <source>
        <dbReference type="Proteomes" id="UP000312512"/>
    </source>
</evidence>
<dbReference type="AlphaFoldDB" id="A0A5C4UR64"/>
<sequence>MDDHRRALINGLLNLAIFLETHPDVPASSSLTLHHFPNHDNDDDLRAEVDRIAARVGSDIDFEDSPYGHYATSVFFGPVEYRAVAILAAARARHNADSSYRGCISPDPS</sequence>
<protein>
    <submittedName>
        <fullName evidence="1">Uncharacterized protein</fullName>
    </submittedName>
</protein>
<evidence type="ECO:0000313" key="1">
    <source>
        <dbReference type="EMBL" id="KAB8181066.1"/>
    </source>
</evidence>
<organism evidence="1 2">
    <name type="scientific">Nonomuraea phyllanthi</name>
    <dbReference type="NCBI Taxonomy" id="2219224"/>
    <lineage>
        <taxon>Bacteria</taxon>
        <taxon>Bacillati</taxon>
        <taxon>Actinomycetota</taxon>
        <taxon>Actinomycetes</taxon>
        <taxon>Streptosporangiales</taxon>
        <taxon>Streptosporangiaceae</taxon>
        <taxon>Nonomuraea</taxon>
    </lineage>
</organism>
<gene>
    <name evidence="1" type="ORF">FH608_051070</name>
</gene>
<comment type="caution">
    <text evidence="1">The sequence shown here is derived from an EMBL/GenBank/DDBJ whole genome shotgun (WGS) entry which is preliminary data.</text>
</comment>
<dbReference type="OrthoDB" id="3530961at2"/>
<keyword evidence="2" id="KW-1185">Reference proteome</keyword>
<accession>A0A5C4UR64</accession>